<evidence type="ECO:0000313" key="3">
    <source>
        <dbReference type="Proteomes" id="UP001633002"/>
    </source>
</evidence>
<keyword evidence="3" id="KW-1185">Reference proteome</keyword>
<protein>
    <submittedName>
        <fullName evidence="2">Uncharacterized protein</fullName>
    </submittedName>
</protein>
<sequence length="85" mass="8987">MDARRASFELFGGSGGSQAGSMSPPRSVPTRAGPTQRGRRASSVNSERSLELNASPEPGTPEEVEDVEMENQGGNPAVTVRNRMV</sequence>
<evidence type="ECO:0000313" key="2">
    <source>
        <dbReference type="EMBL" id="KAL3683922.1"/>
    </source>
</evidence>
<dbReference type="AlphaFoldDB" id="A0ABD3GZX1"/>
<proteinExistence type="predicted"/>
<comment type="caution">
    <text evidence="2">The sequence shown here is derived from an EMBL/GenBank/DDBJ whole genome shotgun (WGS) entry which is preliminary data.</text>
</comment>
<feature type="region of interest" description="Disordered" evidence="1">
    <location>
        <begin position="1"/>
        <end position="85"/>
    </location>
</feature>
<organism evidence="2 3">
    <name type="scientific">Riccia sorocarpa</name>
    <dbReference type="NCBI Taxonomy" id="122646"/>
    <lineage>
        <taxon>Eukaryota</taxon>
        <taxon>Viridiplantae</taxon>
        <taxon>Streptophyta</taxon>
        <taxon>Embryophyta</taxon>
        <taxon>Marchantiophyta</taxon>
        <taxon>Marchantiopsida</taxon>
        <taxon>Marchantiidae</taxon>
        <taxon>Marchantiales</taxon>
        <taxon>Ricciaceae</taxon>
        <taxon>Riccia</taxon>
    </lineage>
</organism>
<dbReference type="EMBL" id="JBJQOH010000006">
    <property type="protein sequence ID" value="KAL3683922.1"/>
    <property type="molecule type" value="Genomic_DNA"/>
</dbReference>
<reference evidence="2 3" key="1">
    <citation type="submission" date="2024-09" db="EMBL/GenBank/DDBJ databases">
        <title>Chromosome-scale assembly of Riccia sorocarpa.</title>
        <authorList>
            <person name="Paukszto L."/>
        </authorList>
    </citation>
    <scope>NUCLEOTIDE SEQUENCE [LARGE SCALE GENOMIC DNA]</scope>
    <source>
        <strain evidence="2">LP-2024</strain>
        <tissue evidence="2">Aerial parts of the thallus</tissue>
    </source>
</reference>
<accession>A0ABD3GZX1</accession>
<dbReference type="Proteomes" id="UP001633002">
    <property type="component" value="Unassembled WGS sequence"/>
</dbReference>
<evidence type="ECO:0000256" key="1">
    <source>
        <dbReference type="SAM" id="MobiDB-lite"/>
    </source>
</evidence>
<feature type="compositionally biased region" description="Acidic residues" evidence="1">
    <location>
        <begin position="60"/>
        <end position="69"/>
    </location>
</feature>
<name>A0ABD3GZX1_9MARC</name>
<gene>
    <name evidence="2" type="ORF">R1sor_001944</name>
</gene>